<comment type="caution">
    <text evidence="3">The sequence shown here is derived from an EMBL/GenBank/DDBJ whole genome shotgun (WGS) entry which is preliminary data.</text>
</comment>
<dbReference type="Proteomes" id="UP001642502">
    <property type="component" value="Unassembled WGS sequence"/>
</dbReference>
<accession>A0ABP0DU12</accession>
<evidence type="ECO:0000313" key="3">
    <source>
        <dbReference type="EMBL" id="CAK7271687.1"/>
    </source>
</evidence>
<dbReference type="PANTHER" id="PTHR22957">
    <property type="entry name" value="TBC1 DOMAIN FAMILY MEMBER GTPASE-ACTIVATING PROTEIN"/>
    <property type="match status" value="1"/>
</dbReference>
<gene>
    <name evidence="3" type="primary">GYP1</name>
    <name evidence="3" type="ORF">SEPCBS119000_004733</name>
</gene>
<feature type="compositionally biased region" description="Acidic residues" evidence="1">
    <location>
        <begin position="131"/>
        <end position="141"/>
    </location>
</feature>
<evidence type="ECO:0000256" key="1">
    <source>
        <dbReference type="SAM" id="MobiDB-lite"/>
    </source>
</evidence>
<feature type="compositionally biased region" description="Basic and acidic residues" evidence="1">
    <location>
        <begin position="33"/>
        <end position="51"/>
    </location>
</feature>
<name>A0ABP0DU12_9PEZI</name>
<keyword evidence="4" id="KW-1185">Reference proteome</keyword>
<proteinExistence type="predicted"/>
<evidence type="ECO:0000259" key="2">
    <source>
        <dbReference type="PROSITE" id="PS50086"/>
    </source>
</evidence>
<feature type="region of interest" description="Disordered" evidence="1">
    <location>
        <begin position="1"/>
        <end position="182"/>
    </location>
</feature>
<feature type="domain" description="Rab-GAP TBC" evidence="2">
    <location>
        <begin position="308"/>
        <end position="561"/>
    </location>
</feature>
<feature type="compositionally biased region" description="Low complexity" evidence="1">
    <location>
        <begin position="75"/>
        <end position="98"/>
    </location>
</feature>
<feature type="region of interest" description="Disordered" evidence="1">
    <location>
        <begin position="350"/>
        <end position="381"/>
    </location>
</feature>
<feature type="compositionally biased region" description="Gly residues" evidence="1">
    <location>
        <begin position="355"/>
        <end position="367"/>
    </location>
</feature>
<dbReference type="SMART" id="SM00164">
    <property type="entry name" value="TBC"/>
    <property type="match status" value="1"/>
</dbReference>
<feature type="compositionally biased region" description="Polar residues" evidence="1">
    <location>
        <begin position="107"/>
        <end position="118"/>
    </location>
</feature>
<dbReference type="Gene3D" id="1.10.8.270">
    <property type="entry name" value="putative rabgap domain of human tbc1 domain family member 14 like domains"/>
    <property type="match status" value="1"/>
</dbReference>
<dbReference type="PROSITE" id="PS50086">
    <property type="entry name" value="TBC_RABGAP"/>
    <property type="match status" value="1"/>
</dbReference>
<evidence type="ECO:0000313" key="4">
    <source>
        <dbReference type="Proteomes" id="UP001642502"/>
    </source>
</evidence>
<organism evidence="3 4">
    <name type="scientific">Sporothrix epigloea</name>
    <dbReference type="NCBI Taxonomy" id="1892477"/>
    <lineage>
        <taxon>Eukaryota</taxon>
        <taxon>Fungi</taxon>
        <taxon>Dikarya</taxon>
        <taxon>Ascomycota</taxon>
        <taxon>Pezizomycotina</taxon>
        <taxon>Sordariomycetes</taxon>
        <taxon>Sordariomycetidae</taxon>
        <taxon>Ophiostomatales</taxon>
        <taxon>Ophiostomataceae</taxon>
        <taxon>Sporothrix</taxon>
    </lineage>
</organism>
<dbReference type="InterPro" id="IPR000195">
    <property type="entry name" value="Rab-GAP-TBC_dom"/>
</dbReference>
<reference evidence="3 4" key="1">
    <citation type="submission" date="2024-01" db="EMBL/GenBank/DDBJ databases">
        <authorList>
            <person name="Allen C."/>
            <person name="Tagirdzhanova G."/>
        </authorList>
    </citation>
    <scope>NUCLEOTIDE SEQUENCE [LARGE SCALE GENOMIC DNA]</scope>
    <source>
        <strain evidence="3 4">CBS 119000</strain>
    </source>
</reference>
<dbReference type="Pfam" id="PF00566">
    <property type="entry name" value="RabGAP-TBC"/>
    <property type="match status" value="1"/>
</dbReference>
<dbReference type="PANTHER" id="PTHR22957:SF26">
    <property type="entry name" value="LD44506P"/>
    <property type="match status" value="1"/>
</dbReference>
<dbReference type="SUPFAM" id="SSF47923">
    <property type="entry name" value="Ypt/Rab-GAP domain of gyp1p"/>
    <property type="match status" value="2"/>
</dbReference>
<dbReference type="Gene3D" id="1.10.472.80">
    <property type="entry name" value="Ypt/Rab-GAP domain of gyp1p, domain 3"/>
    <property type="match status" value="1"/>
</dbReference>
<sequence>MFSHSGGGKKPSSQPLPLTQAFDSSISPFWRAPHREPGPKKNPDGGSKRDAGIVVGAAYSHADMLKFDSQNASHSSTSRPRTPPSSSGKHHSSGSSHSPAHKHSASTNSRNYKSFLTNTDDDWNADRSGDEYEYGEDDGDDFGLPSLNNTKRRTRRMTAQNSSADPYGSLGSRGSRFGGGLGGGHAASLATLDQDHEEDGSGLSSLTLGGLRSRRYSNSADIAVERPAPSYPVPKKSEGKILRPQYKDILRDPANALHLIDYPAIPANASAKDVEVINSRIHRINRFKKLLQASTIPLPDLRALAWSGTPHEVRAMTWMLLLSYLPTSSERRVATLERKRKEYLDGVRQAFNRGNSGGGSDGNGGPPGHAAGQPTSSLSSRGRGLDEAIWHQISIDVPRTNPHIELYGYEATQRSLERILYVWAVRHPASGYVQGINDLVTPFWQVFLGVYISDSDIETGMDPGQLPRAVLDAVEADSFWCLTKLLDGIQDHYIVAQPGIQRQVAALRDLTARIDAPLAQHLENEHVEFIQFSFRWMNCLLMREISVKNTIRMWDTYMAEENGFSEFHLYVCAAFLVKWSSKLCGMDFQEIMMFLQSLPTRDWTEKDIELLVSEAFIWQSLFKGSSAHLRGPSNRTPSASLQL</sequence>
<feature type="compositionally biased region" description="Polar residues" evidence="1">
    <location>
        <begin position="11"/>
        <end position="27"/>
    </location>
</feature>
<dbReference type="InterPro" id="IPR035969">
    <property type="entry name" value="Rab-GAP_TBC_sf"/>
</dbReference>
<protein>
    <submittedName>
        <fullName evidence="3">GTPase-activating protein</fullName>
    </submittedName>
</protein>
<dbReference type="EMBL" id="CAWUON010000076">
    <property type="protein sequence ID" value="CAK7271687.1"/>
    <property type="molecule type" value="Genomic_DNA"/>
</dbReference>